<evidence type="ECO:0000259" key="2">
    <source>
        <dbReference type="PROSITE" id="PS51352"/>
    </source>
</evidence>
<protein>
    <submittedName>
        <fullName evidence="3">Thioredoxin family protein</fullName>
    </submittedName>
</protein>
<dbReference type="AlphaFoldDB" id="A0A6N6M5M8"/>
<comment type="caution">
    <text evidence="3">The sequence shown here is derived from an EMBL/GenBank/DDBJ whole genome shotgun (WGS) entry which is preliminary data.</text>
</comment>
<dbReference type="InterPro" id="IPR036249">
    <property type="entry name" value="Thioredoxin-like_sf"/>
</dbReference>
<dbReference type="SUPFAM" id="SSF52833">
    <property type="entry name" value="Thioredoxin-like"/>
    <property type="match status" value="1"/>
</dbReference>
<dbReference type="Gene3D" id="3.40.30.10">
    <property type="entry name" value="Glutaredoxin"/>
    <property type="match status" value="1"/>
</dbReference>
<gene>
    <name evidence="3" type="ORF">F3059_06120</name>
</gene>
<dbReference type="InterPro" id="IPR013766">
    <property type="entry name" value="Thioredoxin_domain"/>
</dbReference>
<sequence length="105" mass="12002">MAVKVTTDNEFKDILSSNKKVAVKFYADWCGQCKLMAPKYRKMSDLEEFEDVVFLDINAEENQEARKMAGVNNLPFFAVFKDGELLEGRPTSKKEKVQEMIQSLG</sequence>
<dbReference type="CDD" id="cd02947">
    <property type="entry name" value="TRX_family"/>
    <property type="match status" value="1"/>
</dbReference>
<feature type="domain" description="Thioredoxin" evidence="2">
    <location>
        <begin position="1"/>
        <end position="105"/>
    </location>
</feature>
<proteinExistence type="predicted"/>
<dbReference type="PROSITE" id="PS51352">
    <property type="entry name" value="THIOREDOXIN_2"/>
    <property type="match status" value="1"/>
</dbReference>
<organism evidence="3 4">
    <name type="scientific">Salibacter halophilus</name>
    <dbReference type="NCBI Taxonomy" id="1803916"/>
    <lineage>
        <taxon>Bacteria</taxon>
        <taxon>Pseudomonadati</taxon>
        <taxon>Bacteroidota</taxon>
        <taxon>Flavobacteriia</taxon>
        <taxon>Flavobacteriales</taxon>
        <taxon>Salibacteraceae</taxon>
        <taxon>Salibacter</taxon>
    </lineage>
</organism>
<evidence type="ECO:0000313" key="3">
    <source>
        <dbReference type="EMBL" id="KAB1064927.1"/>
    </source>
</evidence>
<dbReference type="Proteomes" id="UP000435357">
    <property type="component" value="Unassembled WGS sequence"/>
</dbReference>
<dbReference type="PANTHER" id="PTHR46115">
    <property type="entry name" value="THIOREDOXIN-LIKE PROTEIN 1"/>
    <property type="match status" value="1"/>
</dbReference>
<evidence type="ECO:0000256" key="1">
    <source>
        <dbReference type="ARBA" id="ARBA00023157"/>
    </source>
</evidence>
<name>A0A6N6M5M8_9FLAO</name>
<keyword evidence="1" id="KW-1015">Disulfide bond</keyword>
<reference evidence="3 4" key="1">
    <citation type="submission" date="2019-09" db="EMBL/GenBank/DDBJ databases">
        <title>Genomes of Cryomorphaceae.</title>
        <authorList>
            <person name="Bowman J.P."/>
        </authorList>
    </citation>
    <scope>NUCLEOTIDE SEQUENCE [LARGE SCALE GENOMIC DNA]</scope>
    <source>
        <strain evidence="3 4">KCTC 52047</strain>
    </source>
</reference>
<dbReference type="RefSeq" id="WP_151167247.1">
    <property type="nucleotide sequence ID" value="NZ_WACR01000004.1"/>
</dbReference>
<dbReference type="Pfam" id="PF00085">
    <property type="entry name" value="Thioredoxin"/>
    <property type="match status" value="1"/>
</dbReference>
<dbReference type="OrthoDB" id="7629852at2"/>
<keyword evidence="4" id="KW-1185">Reference proteome</keyword>
<evidence type="ECO:0000313" key="4">
    <source>
        <dbReference type="Proteomes" id="UP000435357"/>
    </source>
</evidence>
<accession>A0A6N6M5M8</accession>
<dbReference type="PRINTS" id="PR00421">
    <property type="entry name" value="THIOREDOXIN"/>
</dbReference>
<dbReference type="EMBL" id="WACR01000004">
    <property type="protein sequence ID" value="KAB1064927.1"/>
    <property type="molecule type" value="Genomic_DNA"/>
</dbReference>